<protein>
    <submittedName>
        <fullName evidence="1">Uncharacterized protein</fullName>
    </submittedName>
</protein>
<accession>A0A1T4XGZ5</accession>
<dbReference type="Proteomes" id="UP000190774">
    <property type="component" value="Unassembled WGS sequence"/>
</dbReference>
<reference evidence="2" key="1">
    <citation type="submission" date="2017-02" db="EMBL/GenBank/DDBJ databases">
        <authorList>
            <person name="Varghese N."/>
            <person name="Submissions S."/>
        </authorList>
    </citation>
    <scope>NUCLEOTIDE SEQUENCE [LARGE SCALE GENOMIC DNA]</scope>
    <source>
        <strain evidence="2">ATCC 700200</strain>
    </source>
</reference>
<evidence type="ECO:0000313" key="1">
    <source>
        <dbReference type="EMBL" id="SKA88351.1"/>
    </source>
</evidence>
<gene>
    <name evidence="1" type="ORF">SAMN02745166_01405</name>
</gene>
<name>A0A1T4XGZ5_9BACT</name>
<organism evidence="1 2">
    <name type="scientific">Prosthecobacter debontii</name>
    <dbReference type="NCBI Taxonomy" id="48467"/>
    <lineage>
        <taxon>Bacteria</taxon>
        <taxon>Pseudomonadati</taxon>
        <taxon>Verrucomicrobiota</taxon>
        <taxon>Verrucomicrobiia</taxon>
        <taxon>Verrucomicrobiales</taxon>
        <taxon>Verrucomicrobiaceae</taxon>
        <taxon>Prosthecobacter</taxon>
    </lineage>
</organism>
<proteinExistence type="predicted"/>
<evidence type="ECO:0000313" key="2">
    <source>
        <dbReference type="Proteomes" id="UP000190774"/>
    </source>
</evidence>
<dbReference type="EMBL" id="FUYE01000004">
    <property type="protein sequence ID" value="SKA88351.1"/>
    <property type="molecule type" value="Genomic_DNA"/>
</dbReference>
<dbReference type="AlphaFoldDB" id="A0A1T4XGZ5"/>
<dbReference type="RefSeq" id="WP_078812611.1">
    <property type="nucleotide sequence ID" value="NZ_FUYE01000004.1"/>
</dbReference>
<sequence>MSPELEQCLFDLAFKAYPQDEGLAKFKLIKRRRGTRPVAEMLADPFQTFSLRRGSDESKVETSKNFVTTLGVEVNALRPDPFVHLKRDEWPNIKPHVAFNHLFQEPLMLARLEGGYLASFEAGEFGGGLFYAQEEDEGWTRLIVGHFQDIQIFDQDHVLVTGGLEHMWVNGGETYLLTRTRQGKWKSRHVFSSRDGMPRLVGFCDLKALLGKESLFLYVLAVNSPSGFEWFLGVDKTGTVHVLGEREK</sequence>
<keyword evidence="2" id="KW-1185">Reference proteome</keyword>
<dbReference type="OrthoDB" id="2987994at2"/>